<dbReference type="PANTHER" id="PTHR33116:SF86">
    <property type="entry name" value="REVERSE TRANSCRIPTASE DOMAIN-CONTAINING PROTEIN"/>
    <property type="match status" value="1"/>
</dbReference>
<evidence type="ECO:0000313" key="2">
    <source>
        <dbReference type="Proteomes" id="UP001341281"/>
    </source>
</evidence>
<dbReference type="EMBL" id="CP144745">
    <property type="protein sequence ID" value="WVZ48964.1"/>
    <property type="molecule type" value="Genomic_DNA"/>
</dbReference>
<organism evidence="1 2">
    <name type="scientific">Paspalum notatum var. saurae</name>
    <dbReference type="NCBI Taxonomy" id="547442"/>
    <lineage>
        <taxon>Eukaryota</taxon>
        <taxon>Viridiplantae</taxon>
        <taxon>Streptophyta</taxon>
        <taxon>Embryophyta</taxon>
        <taxon>Tracheophyta</taxon>
        <taxon>Spermatophyta</taxon>
        <taxon>Magnoliopsida</taxon>
        <taxon>Liliopsida</taxon>
        <taxon>Poales</taxon>
        <taxon>Poaceae</taxon>
        <taxon>PACMAD clade</taxon>
        <taxon>Panicoideae</taxon>
        <taxon>Andropogonodae</taxon>
        <taxon>Paspaleae</taxon>
        <taxon>Paspalinae</taxon>
        <taxon>Paspalum</taxon>
    </lineage>
</organism>
<keyword evidence="2" id="KW-1185">Reference proteome</keyword>
<protein>
    <recommendedName>
        <fullName evidence="3">Reverse transcriptase-like protein</fullName>
    </recommendedName>
</protein>
<proteinExistence type="predicted"/>
<name>A0AAQ3PM74_PASNO</name>
<sequence length="298" mass="34488">MQLQSILDMYESCSGQVINREKSAVMFSKNTGDAYRVAVKRAMHTKKETVNERYLGLPVSVGQSKTKTFSYLKERVWKRIQGWKEKMLSRAGKEILIKAVAQAIPTYAMGCFDITKSLRNQISSMIARFWWGLQDNEHKIHWLSWERLVQPKEKGGLGFQDIHSFNLAMLAKQGWRIIHNAETVCARLLSAKYFPHGNILDAKPKRNMSYTWRSILQGLKLVKKGLIWRIRDGSSLNIWKDAWVPRSWSRQVITPRGHSVLTRVSNLIDPSTGTWDEELVKEIFWEEDAELILSLTVH</sequence>
<dbReference type="Proteomes" id="UP001341281">
    <property type="component" value="Chromosome 01"/>
</dbReference>
<dbReference type="PANTHER" id="PTHR33116">
    <property type="entry name" value="REVERSE TRANSCRIPTASE ZINC-BINDING DOMAIN-CONTAINING PROTEIN-RELATED-RELATED"/>
    <property type="match status" value="1"/>
</dbReference>
<dbReference type="AlphaFoldDB" id="A0AAQ3PM74"/>
<gene>
    <name evidence="1" type="ORF">U9M48_000349</name>
</gene>
<reference evidence="1 2" key="1">
    <citation type="submission" date="2024-02" db="EMBL/GenBank/DDBJ databases">
        <title>High-quality chromosome-scale genome assembly of Pensacola bahiagrass (Paspalum notatum Flugge var. saurae).</title>
        <authorList>
            <person name="Vega J.M."/>
            <person name="Podio M."/>
            <person name="Orjuela J."/>
            <person name="Siena L.A."/>
            <person name="Pessino S.C."/>
            <person name="Combes M.C."/>
            <person name="Mariac C."/>
            <person name="Albertini E."/>
            <person name="Pupilli F."/>
            <person name="Ortiz J.P.A."/>
            <person name="Leblanc O."/>
        </authorList>
    </citation>
    <scope>NUCLEOTIDE SEQUENCE [LARGE SCALE GENOMIC DNA]</scope>
    <source>
        <strain evidence="1">R1</strain>
        <tissue evidence="1">Leaf</tissue>
    </source>
</reference>
<accession>A0AAQ3PM74</accession>
<evidence type="ECO:0008006" key="3">
    <source>
        <dbReference type="Google" id="ProtNLM"/>
    </source>
</evidence>
<evidence type="ECO:0000313" key="1">
    <source>
        <dbReference type="EMBL" id="WVZ48964.1"/>
    </source>
</evidence>